<comment type="caution">
    <text evidence="6">The sequence shown here is derived from an EMBL/GenBank/DDBJ whole genome shotgun (WGS) entry which is preliminary data.</text>
</comment>
<evidence type="ECO:0000313" key="7">
    <source>
        <dbReference type="Proteomes" id="UP001523392"/>
    </source>
</evidence>
<dbReference type="PROSITE" id="PS50977">
    <property type="entry name" value="HTH_TETR_2"/>
    <property type="match status" value="1"/>
</dbReference>
<dbReference type="SUPFAM" id="SSF46689">
    <property type="entry name" value="Homeodomain-like"/>
    <property type="match status" value="1"/>
</dbReference>
<keyword evidence="7" id="KW-1185">Reference proteome</keyword>
<evidence type="ECO:0000313" key="6">
    <source>
        <dbReference type="EMBL" id="MCO6415564.1"/>
    </source>
</evidence>
<dbReference type="InterPro" id="IPR011075">
    <property type="entry name" value="TetR_C"/>
</dbReference>
<dbReference type="PANTHER" id="PTHR47506">
    <property type="entry name" value="TRANSCRIPTIONAL REGULATORY PROTEIN"/>
    <property type="match status" value="1"/>
</dbReference>
<gene>
    <name evidence="6" type="ORF">JYK14_05150</name>
</gene>
<evidence type="ECO:0000259" key="5">
    <source>
        <dbReference type="PROSITE" id="PS50977"/>
    </source>
</evidence>
<keyword evidence="1" id="KW-0805">Transcription regulation</keyword>
<keyword evidence="2 4" id="KW-0238">DNA-binding</keyword>
<evidence type="ECO:0000256" key="2">
    <source>
        <dbReference type="ARBA" id="ARBA00023125"/>
    </source>
</evidence>
<keyword evidence="3" id="KW-0804">Transcription</keyword>
<feature type="DNA-binding region" description="H-T-H motif" evidence="4">
    <location>
        <begin position="29"/>
        <end position="48"/>
    </location>
</feature>
<dbReference type="Pfam" id="PF16925">
    <property type="entry name" value="TetR_C_13"/>
    <property type="match status" value="1"/>
</dbReference>
<dbReference type="PANTHER" id="PTHR47506:SF3">
    <property type="entry name" value="HTH-TYPE TRANSCRIPTIONAL REGULATOR LMRA"/>
    <property type="match status" value="1"/>
</dbReference>
<organism evidence="6 7">
    <name type="scientific">Siccirubricoccus soli</name>
    <dbReference type="NCBI Taxonomy" id="2899147"/>
    <lineage>
        <taxon>Bacteria</taxon>
        <taxon>Pseudomonadati</taxon>
        <taxon>Pseudomonadota</taxon>
        <taxon>Alphaproteobacteria</taxon>
        <taxon>Acetobacterales</taxon>
        <taxon>Roseomonadaceae</taxon>
        <taxon>Siccirubricoccus</taxon>
    </lineage>
</organism>
<dbReference type="PRINTS" id="PR00455">
    <property type="entry name" value="HTHTETR"/>
</dbReference>
<dbReference type="RefSeq" id="WP_252952159.1">
    <property type="nucleotide sequence ID" value="NZ_JAFIRR010000028.1"/>
</dbReference>
<dbReference type="EMBL" id="JAFIRR010000028">
    <property type="protein sequence ID" value="MCO6415564.1"/>
    <property type="molecule type" value="Genomic_DNA"/>
</dbReference>
<evidence type="ECO:0000256" key="4">
    <source>
        <dbReference type="PROSITE-ProRule" id="PRU00335"/>
    </source>
</evidence>
<dbReference type="InterPro" id="IPR036271">
    <property type="entry name" value="Tet_transcr_reg_TetR-rel_C_sf"/>
</dbReference>
<feature type="domain" description="HTH tetR-type" evidence="5">
    <location>
        <begin position="6"/>
        <end position="66"/>
    </location>
</feature>
<evidence type="ECO:0000256" key="3">
    <source>
        <dbReference type="ARBA" id="ARBA00023163"/>
    </source>
</evidence>
<dbReference type="Pfam" id="PF00440">
    <property type="entry name" value="TetR_N"/>
    <property type="match status" value="1"/>
</dbReference>
<evidence type="ECO:0000256" key="1">
    <source>
        <dbReference type="ARBA" id="ARBA00023015"/>
    </source>
</evidence>
<name>A0ABT1D114_9PROT</name>
<dbReference type="SUPFAM" id="SSF48498">
    <property type="entry name" value="Tetracyclin repressor-like, C-terminal domain"/>
    <property type="match status" value="1"/>
</dbReference>
<reference evidence="6 7" key="1">
    <citation type="submission" date="2021-12" db="EMBL/GenBank/DDBJ databases">
        <title>Siccirubricoccus leaddurans sp. nov., a high concentration Zn2+ tolerance bacterium.</title>
        <authorList>
            <person name="Cao Y."/>
        </authorList>
    </citation>
    <scope>NUCLEOTIDE SEQUENCE [LARGE SCALE GENOMIC DNA]</scope>
    <source>
        <strain evidence="6 7">KC 17139</strain>
    </source>
</reference>
<protein>
    <submittedName>
        <fullName evidence="6">TetR/AcrR family transcriptional regulator</fullName>
    </submittedName>
</protein>
<dbReference type="InterPro" id="IPR023772">
    <property type="entry name" value="DNA-bd_HTH_TetR-type_CS"/>
</dbReference>
<dbReference type="Proteomes" id="UP001523392">
    <property type="component" value="Unassembled WGS sequence"/>
</dbReference>
<dbReference type="InterPro" id="IPR001647">
    <property type="entry name" value="HTH_TetR"/>
</dbReference>
<dbReference type="PROSITE" id="PS01081">
    <property type="entry name" value="HTH_TETR_1"/>
    <property type="match status" value="1"/>
</dbReference>
<dbReference type="Gene3D" id="1.10.357.10">
    <property type="entry name" value="Tetracycline Repressor, domain 2"/>
    <property type="match status" value="1"/>
</dbReference>
<accession>A0ABT1D114</accession>
<sequence>MAPHAATARDKLLDAAIHVVRSQGYAASSVDEICREAGVTKGAFFHHFPSKEALAIAAAGRFAAAADTLCAAAPYRALPDPAARVLGYVALRRDWLRGELAEITCFAGTVVQEAYATSPALRAACEAAICGHAATLDADIEAAMQARGLAGRFSPAGLSRHIQAVIQGAFILAKATGEVAMAEESLDHLRRYLELLFTTKKRDVPE</sequence>
<proteinExistence type="predicted"/>
<dbReference type="InterPro" id="IPR009057">
    <property type="entry name" value="Homeodomain-like_sf"/>
</dbReference>